<dbReference type="EMBL" id="ATBP01000029">
    <property type="protein sequence ID" value="ETR73950.1"/>
    <property type="molecule type" value="Genomic_DNA"/>
</dbReference>
<dbReference type="PANTHER" id="PTHR30026">
    <property type="entry name" value="OUTER MEMBRANE PROTEIN TOLC"/>
    <property type="match status" value="1"/>
</dbReference>
<keyword evidence="4" id="KW-1134">Transmembrane beta strand</keyword>
<keyword evidence="3" id="KW-0813">Transport</keyword>
<dbReference type="InterPro" id="IPR051906">
    <property type="entry name" value="TolC-like"/>
</dbReference>
<comment type="caution">
    <text evidence="8">The sequence shown here is derived from an EMBL/GenBank/DDBJ whole genome shotgun (WGS) entry which is preliminary data.</text>
</comment>
<dbReference type="InterPro" id="IPR003423">
    <property type="entry name" value="OMP_efflux"/>
</dbReference>
<dbReference type="GO" id="GO:1990281">
    <property type="term" value="C:efflux pump complex"/>
    <property type="evidence" value="ECO:0007669"/>
    <property type="project" value="TreeGrafter"/>
</dbReference>
<protein>
    <submittedName>
        <fullName evidence="8">Outer membrane efflux protein</fullName>
    </submittedName>
</protein>
<keyword evidence="6" id="KW-0472">Membrane</keyword>
<dbReference type="Gene3D" id="1.20.1600.10">
    <property type="entry name" value="Outer membrane efflux proteins (OEP)"/>
    <property type="match status" value="1"/>
</dbReference>
<dbReference type="GO" id="GO:0015288">
    <property type="term" value="F:porin activity"/>
    <property type="evidence" value="ECO:0007669"/>
    <property type="project" value="TreeGrafter"/>
</dbReference>
<evidence type="ECO:0000256" key="5">
    <source>
        <dbReference type="ARBA" id="ARBA00022692"/>
    </source>
</evidence>
<accession>A0A1V1PGN0</accession>
<dbReference type="Gene3D" id="3.40.50.2300">
    <property type="match status" value="2"/>
</dbReference>
<proteinExistence type="inferred from homology"/>
<keyword evidence="7" id="KW-0998">Cell outer membrane</keyword>
<evidence type="ECO:0000313" key="8">
    <source>
        <dbReference type="EMBL" id="ETR73950.1"/>
    </source>
</evidence>
<keyword evidence="5" id="KW-0812">Transmembrane</keyword>
<dbReference type="PANTHER" id="PTHR30026:SF20">
    <property type="entry name" value="OUTER MEMBRANE PROTEIN TOLC"/>
    <property type="match status" value="1"/>
</dbReference>
<dbReference type="GO" id="GO:0015562">
    <property type="term" value="F:efflux transmembrane transporter activity"/>
    <property type="evidence" value="ECO:0007669"/>
    <property type="project" value="InterPro"/>
</dbReference>
<evidence type="ECO:0000313" key="9">
    <source>
        <dbReference type="Proteomes" id="UP000189670"/>
    </source>
</evidence>
<comment type="subcellular location">
    <subcellularLocation>
        <location evidence="1">Cell outer membrane</location>
    </subcellularLocation>
</comment>
<evidence type="ECO:0000256" key="1">
    <source>
        <dbReference type="ARBA" id="ARBA00004442"/>
    </source>
</evidence>
<evidence type="ECO:0000256" key="2">
    <source>
        <dbReference type="ARBA" id="ARBA00007613"/>
    </source>
</evidence>
<comment type="similarity">
    <text evidence="2">Belongs to the outer membrane factor (OMF) (TC 1.B.17) family.</text>
</comment>
<evidence type="ECO:0000256" key="3">
    <source>
        <dbReference type="ARBA" id="ARBA00022448"/>
    </source>
</evidence>
<name>A0A1V1PGN0_9BACT</name>
<evidence type="ECO:0000256" key="7">
    <source>
        <dbReference type="ARBA" id="ARBA00023237"/>
    </source>
</evidence>
<dbReference type="Proteomes" id="UP000189670">
    <property type="component" value="Unassembled WGS sequence"/>
</dbReference>
<dbReference type="SUPFAM" id="SSF56954">
    <property type="entry name" value="Outer membrane efflux proteins (OEP)"/>
    <property type="match status" value="1"/>
</dbReference>
<dbReference type="GO" id="GO:0009279">
    <property type="term" value="C:cell outer membrane"/>
    <property type="evidence" value="ECO:0007669"/>
    <property type="project" value="UniProtKB-SubCell"/>
</dbReference>
<dbReference type="AlphaFoldDB" id="A0A1V1PGN0"/>
<sequence>MRKHITMLITIILLIPNLAISASLPTIRIGIVRDGPEIRFTDDTNLLKQEIQQLVGDEYVIEFPSECDIHGNWTASEIKRAINKLLSSPDVDIVVTMGTNASYDICRREVLPKPVIAPYVIDARMQKLPLKPDGTSGVKNLCYINAYKSFEREVQLFRTITPFKHLGVLVSSLALEIQPYIPNYVKKLEKELGLSIQPIPVGTSAHEALALNAGTDAVYISPLMRVSDEEFQKIINGLNEKRIPTFTMQGRMEVRAGVLAGMARDTDYNRLLRRVALNVQRILSGENAGDLKVGFILENQPINEQMVINMNTARAINIFPPWKILLASELIFEESRAIARTISMESAVKEAVSVNLDLKTNAKRLSAEKENIANARASLMPHLSVDSTILVIDDDRAIASSGMAPERSWKVSATASQLLYSDKAWANYSAQKHGYEAAKQGHRALELDIILNTAIAYINVLKARTFEGIQIDNLALTRANLDRARVRHSIGTASPSEVYRWESEIATHYKQVLKAKSQTRQAMIHLNQLLNRPLDEYFALKDTSLADPIFEISNDRFMSYVNNPVKLSIFEEYMVAQGIQNAPELKQIDAGINARERLLIANVREYWLPTVSLQAGLSHQAAEGGKGLHPSMFSIPGLPPMKMAESDDTDWNIAVMASLPLFSGGSKDAQTRQTREELAALHFQRASTAQKLEESIRFNIHQTSASFPAIKLSKDAAKAAQQNLDLITESYSQGVVSIIVLLDAQNASLAATSMAANSVYDFLIDLMKLNRSAGNFYLFKSSTEREKWLNRLNTFINNYGD</sequence>
<evidence type="ECO:0000256" key="6">
    <source>
        <dbReference type="ARBA" id="ARBA00023136"/>
    </source>
</evidence>
<dbReference type="Pfam" id="PF02321">
    <property type="entry name" value="OEP"/>
    <property type="match status" value="2"/>
</dbReference>
<organism evidence="8 9">
    <name type="scientific">Candidatus Magnetoglobus multicellularis str. Araruama</name>
    <dbReference type="NCBI Taxonomy" id="890399"/>
    <lineage>
        <taxon>Bacteria</taxon>
        <taxon>Pseudomonadati</taxon>
        <taxon>Thermodesulfobacteriota</taxon>
        <taxon>Desulfobacteria</taxon>
        <taxon>Desulfobacterales</taxon>
        <taxon>Desulfobacteraceae</taxon>
        <taxon>Candidatus Magnetoglobus</taxon>
    </lineage>
</organism>
<evidence type="ECO:0000256" key="4">
    <source>
        <dbReference type="ARBA" id="ARBA00022452"/>
    </source>
</evidence>
<reference evidence="9" key="1">
    <citation type="submission" date="2012-11" db="EMBL/GenBank/DDBJ databases">
        <authorList>
            <person name="Lucero-Rivera Y.E."/>
            <person name="Tovar-Ramirez D."/>
        </authorList>
    </citation>
    <scope>NUCLEOTIDE SEQUENCE [LARGE SCALE GENOMIC DNA]</scope>
    <source>
        <strain evidence="9">Araruama</strain>
    </source>
</reference>
<gene>
    <name evidence="8" type="ORF">OMM_00568</name>
</gene>